<dbReference type="AlphaFoldDB" id="A0A815CAX9"/>
<proteinExistence type="predicted"/>
<dbReference type="GO" id="GO:0030154">
    <property type="term" value="P:cell differentiation"/>
    <property type="evidence" value="ECO:0007669"/>
    <property type="project" value="TreeGrafter"/>
</dbReference>
<accession>A0A815CAX9</accession>
<dbReference type="GO" id="GO:0000122">
    <property type="term" value="P:negative regulation of transcription by RNA polymerase II"/>
    <property type="evidence" value="ECO:0007669"/>
    <property type="project" value="TreeGrafter"/>
</dbReference>
<dbReference type="InterPro" id="IPR035500">
    <property type="entry name" value="NHR-like_dom_sf"/>
</dbReference>
<keyword evidence="5" id="KW-0238">DNA-binding</keyword>
<feature type="domain" description="NR LBD" evidence="10">
    <location>
        <begin position="157"/>
        <end position="391"/>
    </location>
</feature>
<evidence type="ECO:0000313" key="12">
    <source>
        <dbReference type="EMBL" id="CAF1566286.1"/>
    </source>
</evidence>
<evidence type="ECO:0000256" key="7">
    <source>
        <dbReference type="ARBA" id="ARBA00023170"/>
    </source>
</evidence>
<keyword evidence="13" id="KW-1185">Reference proteome</keyword>
<gene>
    <name evidence="11" type="ORF">BJG266_LOCUS31405</name>
    <name evidence="12" type="ORF">QVE165_LOCUS48374</name>
</gene>
<dbReference type="Gene3D" id="1.10.565.10">
    <property type="entry name" value="Retinoid X Receptor"/>
    <property type="match status" value="1"/>
</dbReference>
<sequence>MKSDICIRWDSETMESKEYKRKPARQYRKLDLICVVCDGIAHGYNFDAISCESCKAFFRRNALQPSGKLKCRNNNKCNVKFDQRKRCKKCRLTKCFSAGMRKEWILTPEERQAKRIKIEENRRSKQNLVPQQFPKTEPTDNYNLLLTLSNRVYLTQNDLLKVQLLQNAYTKAVKLNQTTGILQYPLIQPIESTYDLFRMPIFISSMRLITFFKQIPEFQKLDKDEQVYLVKLNTLSIAFLHSIFIYDTKNATYHEQDTNDPLFLEKDWINTINKEFHDIIKQIRCNLCETIQIDDEIIKIFFLITLFSSHFTLKSSSSHICTLNIFKAQNIYSELFWKYSLHYYGFENSSKLFLQFTTGIVKLQRLIDELKSTVSNYTDITKLSPLMQSLL</sequence>
<dbReference type="SMART" id="SM00399">
    <property type="entry name" value="ZnF_C4"/>
    <property type="match status" value="1"/>
</dbReference>
<comment type="caution">
    <text evidence="11">The sequence shown here is derived from an EMBL/GenBank/DDBJ whole genome shotgun (WGS) entry which is preliminary data.</text>
</comment>
<evidence type="ECO:0000256" key="4">
    <source>
        <dbReference type="ARBA" id="ARBA00023015"/>
    </source>
</evidence>
<dbReference type="InterPro" id="IPR050234">
    <property type="entry name" value="Nuclear_hormone_rcpt_NR1"/>
</dbReference>
<dbReference type="EMBL" id="CAJNOI010000461">
    <property type="protein sequence ID" value="CAF1284787.1"/>
    <property type="molecule type" value="Genomic_DNA"/>
</dbReference>
<dbReference type="InterPro" id="IPR013088">
    <property type="entry name" value="Znf_NHR/GATA"/>
</dbReference>
<dbReference type="InterPro" id="IPR000536">
    <property type="entry name" value="Nucl_hrmn_rcpt_lig-bd"/>
</dbReference>
<name>A0A815CAX9_9BILA</name>
<dbReference type="Gene3D" id="3.30.50.10">
    <property type="entry name" value="Erythroid Transcription Factor GATA-1, subunit A"/>
    <property type="match status" value="1"/>
</dbReference>
<feature type="domain" description="Nuclear receptor" evidence="9">
    <location>
        <begin position="31"/>
        <end position="107"/>
    </location>
</feature>
<dbReference type="Pfam" id="PF00105">
    <property type="entry name" value="zf-C4"/>
    <property type="match status" value="1"/>
</dbReference>
<dbReference type="InterPro" id="IPR001723">
    <property type="entry name" value="Nuclear_hrmn_rcpt"/>
</dbReference>
<dbReference type="SUPFAM" id="SSF57716">
    <property type="entry name" value="Glucocorticoid receptor-like (DNA-binding domain)"/>
    <property type="match status" value="1"/>
</dbReference>
<evidence type="ECO:0000256" key="5">
    <source>
        <dbReference type="ARBA" id="ARBA00023125"/>
    </source>
</evidence>
<dbReference type="GO" id="GO:0008270">
    <property type="term" value="F:zinc ion binding"/>
    <property type="evidence" value="ECO:0007669"/>
    <property type="project" value="UniProtKB-KW"/>
</dbReference>
<keyword evidence="7" id="KW-0675">Receptor</keyword>
<evidence type="ECO:0000256" key="8">
    <source>
        <dbReference type="ARBA" id="ARBA00023242"/>
    </source>
</evidence>
<evidence type="ECO:0000313" key="14">
    <source>
        <dbReference type="Proteomes" id="UP000663877"/>
    </source>
</evidence>
<organism evidence="11 14">
    <name type="scientific">Adineta steineri</name>
    <dbReference type="NCBI Taxonomy" id="433720"/>
    <lineage>
        <taxon>Eukaryota</taxon>
        <taxon>Metazoa</taxon>
        <taxon>Spiralia</taxon>
        <taxon>Gnathifera</taxon>
        <taxon>Rotifera</taxon>
        <taxon>Eurotatoria</taxon>
        <taxon>Bdelloidea</taxon>
        <taxon>Adinetida</taxon>
        <taxon>Adinetidae</taxon>
        <taxon>Adineta</taxon>
    </lineage>
</organism>
<evidence type="ECO:0000313" key="11">
    <source>
        <dbReference type="EMBL" id="CAF1284787.1"/>
    </source>
</evidence>
<keyword evidence="1" id="KW-0479">Metal-binding</keyword>
<keyword evidence="2" id="KW-0863">Zinc-finger</keyword>
<dbReference type="PROSITE" id="PS51843">
    <property type="entry name" value="NR_LBD"/>
    <property type="match status" value="1"/>
</dbReference>
<dbReference type="GO" id="GO:0045944">
    <property type="term" value="P:positive regulation of transcription by RNA polymerase II"/>
    <property type="evidence" value="ECO:0007669"/>
    <property type="project" value="TreeGrafter"/>
</dbReference>
<dbReference type="PANTHER" id="PTHR24082:SF482">
    <property type="entry name" value="NUCLEAR RECEPTOR"/>
    <property type="match status" value="1"/>
</dbReference>
<protein>
    <recommendedName>
        <fullName evidence="15">Nuclear receptor</fullName>
    </recommendedName>
</protein>
<dbReference type="PROSITE" id="PS51030">
    <property type="entry name" value="NUCLEAR_REC_DBD_2"/>
    <property type="match status" value="1"/>
</dbReference>
<dbReference type="EMBL" id="CAJNOM010000812">
    <property type="protein sequence ID" value="CAF1566286.1"/>
    <property type="molecule type" value="Genomic_DNA"/>
</dbReference>
<keyword evidence="6" id="KW-0804">Transcription</keyword>
<reference evidence="11" key="1">
    <citation type="submission" date="2021-02" db="EMBL/GenBank/DDBJ databases">
        <authorList>
            <person name="Nowell W R."/>
        </authorList>
    </citation>
    <scope>NUCLEOTIDE SEQUENCE</scope>
</reference>
<evidence type="ECO:0000256" key="3">
    <source>
        <dbReference type="ARBA" id="ARBA00022833"/>
    </source>
</evidence>
<dbReference type="PRINTS" id="PR00047">
    <property type="entry name" value="STROIDFINGER"/>
</dbReference>
<dbReference type="SUPFAM" id="SSF48508">
    <property type="entry name" value="Nuclear receptor ligand-binding domain"/>
    <property type="match status" value="1"/>
</dbReference>
<dbReference type="InterPro" id="IPR001628">
    <property type="entry name" value="Znf_hrmn_rcpt"/>
</dbReference>
<dbReference type="GO" id="GO:0004879">
    <property type="term" value="F:nuclear receptor activity"/>
    <property type="evidence" value="ECO:0007669"/>
    <property type="project" value="TreeGrafter"/>
</dbReference>
<dbReference type="OrthoDB" id="6352325at2759"/>
<keyword evidence="3" id="KW-0862">Zinc</keyword>
<evidence type="ECO:0000259" key="9">
    <source>
        <dbReference type="PROSITE" id="PS51030"/>
    </source>
</evidence>
<dbReference type="PRINTS" id="PR00398">
    <property type="entry name" value="STRDHORMONER"/>
</dbReference>
<evidence type="ECO:0000256" key="6">
    <source>
        <dbReference type="ARBA" id="ARBA00023163"/>
    </source>
</evidence>
<keyword evidence="8" id="KW-0539">Nucleus</keyword>
<evidence type="ECO:0000259" key="10">
    <source>
        <dbReference type="PROSITE" id="PS51843"/>
    </source>
</evidence>
<evidence type="ECO:0008006" key="15">
    <source>
        <dbReference type="Google" id="ProtNLM"/>
    </source>
</evidence>
<evidence type="ECO:0000256" key="2">
    <source>
        <dbReference type="ARBA" id="ARBA00022771"/>
    </source>
</evidence>
<evidence type="ECO:0000256" key="1">
    <source>
        <dbReference type="ARBA" id="ARBA00022723"/>
    </source>
</evidence>
<dbReference type="GO" id="GO:0000978">
    <property type="term" value="F:RNA polymerase II cis-regulatory region sequence-specific DNA binding"/>
    <property type="evidence" value="ECO:0007669"/>
    <property type="project" value="TreeGrafter"/>
</dbReference>
<dbReference type="Proteomes" id="UP000663832">
    <property type="component" value="Unassembled WGS sequence"/>
</dbReference>
<keyword evidence="4" id="KW-0805">Transcription regulation</keyword>
<dbReference type="PANTHER" id="PTHR24082">
    <property type="entry name" value="NUCLEAR HORMONE RECEPTOR"/>
    <property type="match status" value="1"/>
</dbReference>
<dbReference type="Proteomes" id="UP000663877">
    <property type="component" value="Unassembled WGS sequence"/>
</dbReference>
<evidence type="ECO:0000313" key="13">
    <source>
        <dbReference type="Proteomes" id="UP000663832"/>
    </source>
</evidence>